<sequence length="603" mass="67619">MADRGPLSNRDMPRQNNAYGNNGYGNPGYGNNGYGNSGYGNNGYGNAAYGNTNYGNTGYGNTSYSNTGYGNSAHGNNGHGNHGYNNSGRGNSGYDNFDRRGSVDVRKPQQQNAYRMRNNRNNTWQRGPVAPSNTWRDQGRPAEMGSRNSYHNPDLVQADAAGRRPYSAGTRPKTPELVQSQLRSNSRDRGAAPAHALAAYSDVAAETATRPKTPELGSEWRSNSKGRNVTPVRALAAYSDVGVETEGNFAASIVGTCQDMCPVREREQRQRLRDLAIFERINGNVARTSATLAVKKFCRTISVAELQPSDVRPQPVLWGTLQYLMHMLDRRDYPFESVHSFLFDRTRAVRQELGMQCIANSQAITMFEEIVRFHIMSERELREKKSGTGNEADSQLNFQQLSKSLLTLLNLYGAVDAEGGSGWLHEAEFYGYYVLLNLGDREQFKAEPLSLWFRRVRSSVLQAPDFMYARKVLRCYRNDNYKGFFDLAQKATYLQGCLMELYFGQMRSLSLKAINCGSYKMHPYPVADIASLILMKQGDTEELCKAHGLVTGIDKEQHLSLMAKQAPFTPSTQIFRHQCTLISRKRAPTFFQEIVGERDDIER</sequence>
<dbReference type="Proteomes" id="UP000822688">
    <property type="component" value="Chromosome 8"/>
</dbReference>
<dbReference type="InterPro" id="IPR005062">
    <property type="entry name" value="SAC3/GANP/THP3_conserved"/>
</dbReference>
<comment type="caution">
    <text evidence="3">The sequence shown here is derived from an EMBL/GenBank/DDBJ whole genome shotgun (WGS) entry which is preliminary data.</text>
</comment>
<feature type="domain" description="SAC3/GANP/THP3 conserved" evidence="2">
    <location>
        <begin position="260"/>
        <end position="549"/>
    </location>
</feature>
<evidence type="ECO:0000256" key="1">
    <source>
        <dbReference type="SAM" id="MobiDB-lite"/>
    </source>
</evidence>
<gene>
    <name evidence="3" type="ORF">KC19_8G158900</name>
</gene>
<reference evidence="3" key="1">
    <citation type="submission" date="2020-06" db="EMBL/GenBank/DDBJ databases">
        <title>WGS assembly of Ceratodon purpureus strain R40.</title>
        <authorList>
            <person name="Carey S.B."/>
            <person name="Jenkins J."/>
            <person name="Shu S."/>
            <person name="Lovell J.T."/>
            <person name="Sreedasyam A."/>
            <person name="Maumus F."/>
            <person name="Tiley G.P."/>
            <person name="Fernandez-Pozo N."/>
            <person name="Barry K."/>
            <person name="Chen C."/>
            <person name="Wang M."/>
            <person name="Lipzen A."/>
            <person name="Daum C."/>
            <person name="Saski C.A."/>
            <person name="Payton A.C."/>
            <person name="Mcbreen J.C."/>
            <person name="Conrad R.E."/>
            <person name="Kollar L.M."/>
            <person name="Olsson S."/>
            <person name="Huttunen S."/>
            <person name="Landis J.B."/>
            <person name="Wickett N.J."/>
            <person name="Johnson M.G."/>
            <person name="Rensing S.A."/>
            <person name="Grimwood J."/>
            <person name="Schmutz J."/>
            <person name="Mcdaniel S.F."/>
        </authorList>
    </citation>
    <scope>NUCLEOTIDE SEQUENCE</scope>
    <source>
        <strain evidence="3">R40</strain>
    </source>
</reference>
<dbReference type="GO" id="GO:0070390">
    <property type="term" value="C:transcription export complex 2"/>
    <property type="evidence" value="ECO:0007669"/>
    <property type="project" value="TreeGrafter"/>
</dbReference>
<dbReference type="InterPro" id="IPR045107">
    <property type="entry name" value="SAC3/GANP/THP3"/>
</dbReference>
<evidence type="ECO:0000313" key="4">
    <source>
        <dbReference type="Proteomes" id="UP000822688"/>
    </source>
</evidence>
<protein>
    <recommendedName>
        <fullName evidence="2">SAC3/GANP/THP3 conserved domain-containing protein</fullName>
    </recommendedName>
</protein>
<dbReference type="EMBL" id="CM026429">
    <property type="protein sequence ID" value="KAG0565046.1"/>
    <property type="molecule type" value="Genomic_DNA"/>
</dbReference>
<dbReference type="GO" id="GO:0006406">
    <property type="term" value="P:mRNA export from nucleus"/>
    <property type="evidence" value="ECO:0007669"/>
    <property type="project" value="TreeGrafter"/>
</dbReference>
<feature type="compositionally biased region" description="Polar residues" evidence="1">
    <location>
        <begin position="108"/>
        <end position="136"/>
    </location>
</feature>
<feature type="region of interest" description="Disordered" evidence="1">
    <location>
        <begin position="204"/>
        <end position="225"/>
    </location>
</feature>
<feature type="compositionally biased region" description="Low complexity" evidence="1">
    <location>
        <begin position="82"/>
        <end position="94"/>
    </location>
</feature>
<keyword evidence="4" id="KW-1185">Reference proteome</keyword>
<dbReference type="PANTHER" id="PTHR12436">
    <property type="entry name" value="80 KDA MCM3-ASSOCIATED PROTEIN"/>
    <property type="match status" value="1"/>
</dbReference>
<organism evidence="3 4">
    <name type="scientific">Ceratodon purpureus</name>
    <name type="common">Fire moss</name>
    <name type="synonym">Dicranum purpureum</name>
    <dbReference type="NCBI Taxonomy" id="3225"/>
    <lineage>
        <taxon>Eukaryota</taxon>
        <taxon>Viridiplantae</taxon>
        <taxon>Streptophyta</taxon>
        <taxon>Embryophyta</taxon>
        <taxon>Bryophyta</taxon>
        <taxon>Bryophytina</taxon>
        <taxon>Bryopsida</taxon>
        <taxon>Dicranidae</taxon>
        <taxon>Pseudoditrichales</taxon>
        <taxon>Ditrichaceae</taxon>
        <taxon>Ceratodon</taxon>
    </lineage>
</organism>
<accession>A0A8T0GZG3</accession>
<dbReference type="Gene3D" id="1.25.40.990">
    <property type="match status" value="1"/>
</dbReference>
<feature type="compositionally biased region" description="Basic and acidic residues" evidence="1">
    <location>
        <begin position="96"/>
        <end position="107"/>
    </location>
</feature>
<feature type="region of interest" description="Disordered" evidence="1">
    <location>
        <begin position="76"/>
        <end position="153"/>
    </location>
</feature>
<feature type="region of interest" description="Disordered" evidence="1">
    <location>
        <begin position="1"/>
        <end position="26"/>
    </location>
</feature>
<dbReference type="Pfam" id="PF03399">
    <property type="entry name" value="SAC3_GANP"/>
    <property type="match status" value="1"/>
</dbReference>
<name>A0A8T0GZG3_CERPU</name>
<dbReference type="AlphaFoldDB" id="A0A8T0GZG3"/>
<dbReference type="GO" id="GO:0005737">
    <property type="term" value="C:cytoplasm"/>
    <property type="evidence" value="ECO:0007669"/>
    <property type="project" value="TreeGrafter"/>
</dbReference>
<dbReference type="PANTHER" id="PTHR12436:SF3">
    <property type="entry name" value="GERMINAL-CENTER ASSOCIATED NUCLEAR PROTEIN"/>
    <property type="match status" value="1"/>
</dbReference>
<dbReference type="FunFam" id="1.25.40.990:FF:000036">
    <property type="entry name" value="Predicted protein"/>
    <property type="match status" value="1"/>
</dbReference>
<evidence type="ECO:0000313" key="3">
    <source>
        <dbReference type="EMBL" id="KAG0565046.1"/>
    </source>
</evidence>
<evidence type="ECO:0000259" key="2">
    <source>
        <dbReference type="Pfam" id="PF03399"/>
    </source>
</evidence>
<proteinExistence type="predicted"/>